<dbReference type="SUPFAM" id="SSF47413">
    <property type="entry name" value="lambda repressor-like DNA-binding domains"/>
    <property type="match status" value="1"/>
</dbReference>
<sequence length="120" mass="13674">MSDNEDVGLKAALRNFGDLVRHKRQACRWTFHGLSEKTGIEITALSDVEAGLNPLTEIERETLCDFLGIDIDAFSKMLRKERNKESTKNVDTAGQLRAAPVVDLKRYRETWQRTTSHPED</sequence>
<dbReference type="RefSeq" id="WP_104839263.1">
    <property type="nucleotide sequence ID" value="NZ_CP024307.1"/>
</dbReference>
<name>A0A2L0H4R4_RHIFR</name>
<feature type="domain" description="HTH cro/C1-type" evidence="1">
    <location>
        <begin position="20"/>
        <end position="74"/>
    </location>
</feature>
<gene>
    <name evidence="2" type="ORF">NXT3_CH01924</name>
</gene>
<dbReference type="Proteomes" id="UP000239340">
    <property type="component" value="Chromosome"/>
</dbReference>
<dbReference type="InterPro" id="IPR010982">
    <property type="entry name" value="Lambda_DNA-bd_dom_sf"/>
</dbReference>
<evidence type="ECO:0000259" key="1">
    <source>
        <dbReference type="PROSITE" id="PS50943"/>
    </source>
</evidence>
<proteinExistence type="predicted"/>
<evidence type="ECO:0000313" key="3">
    <source>
        <dbReference type="Proteomes" id="UP000239340"/>
    </source>
</evidence>
<accession>A0A2L0H4R4</accession>
<dbReference type="CDD" id="cd00093">
    <property type="entry name" value="HTH_XRE"/>
    <property type="match status" value="1"/>
</dbReference>
<dbReference type="EMBL" id="CP024307">
    <property type="protein sequence ID" value="AUX76491.1"/>
    <property type="molecule type" value="Genomic_DNA"/>
</dbReference>
<reference evidence="2 3" key="1">
    <citation type="submission" date="2017-10" db="EMBL/GenBank/DDBJ databases">
        <title>Analysis of the genome sequences of Rhizobium populations associated to common bean (phaseolus vulgaris).</title>
        <authorList>
            <person name="Bustos P."/>
            <person name="Santamaria R.I."/>
            <person name="Miranda-Sanchez F."/>
            <person name="Perez-Carrascal O."/>
            <person name="Juarez S."/>
            <person name="Lozano L."/>
            <person name="Martinez-Flores I."/>
            <person name="Vinuesa P."/>
            <person name="Martinez-Romero E."/>
            <person name="Cevallos M.A."/>
            <person name="Romero D."/>
            <person name="Davila G."/>
            <person name="Gonzalez V."/>
        </authorList>
    </citation>
    <scope>NUCLEOTIDE SEQUENCE [LARGE SCALE GENOMIC DNA]</scope>
    <source>
        <strain evidence="2 3">NXT3</strain>
    </source>
</reference>
<dbReference type="PROSITE" id="PS50943">
    <property type="entry name" value="HTH_CROC1"/>
    <property type="match status" value="1"/>
</dbReference>
<dbReference type="AlphaFoldDB" id="A0A2L0H4R4"/>
<dbReference type="InterPro" id="IPR001387">
    <property type="entry name" value="Cro/C1-type_HTH"/>
</dbReference>
<dbReference type="GO" id="GO:0003677">
    <property type="term" value="F:DNA binding"/>
    <property type="evidence" value="ECO:0007669"/>
    <property type="project" value="InterPro"/>
</dbReference>
<organism evidence="2 3">
    <name type="scientific">Rhizobium fredii</name>
    <name type="common">Sinorhizobium fredii</name>
    <dbReference type="NCBI Taxonomy" id="380"/>
    <lineage>
        <taxon>Bacteria</taxon>
        <taxon>Pseudomonadati</taxon>
        <taxon>Pseudomonadota</taxon>
        <taxon>Alphaproteobacteria</taxon>
        <taxon>Hyphomicrobiales</taxon>
        <taxon>Rhizobiaceae</taxon>
        <taxon>Sinorhizobium/Ensifer group</taxon>
        <taxon>Sinorhizobium</taxon>
    </lineage>
</organism>
<evidence type="ECO:0000313" key="2">
    <source>
        <dbReference type="EMBL" id="AUX76491.1"/>
    </source>
</evidence>
<dbReference type="Gene3D" id="1.10.260.40">
    <property type="entry name" value="lambda repressor-like DNA-binding domains"/>
    <property type="match status" value="1"/>
</dbReference>
<protein>
    <submittedName>
        <fullName evidence="2">Transcriptional regulator protein</fullName>
    </submittedName>
</protein>